<reference evidence="3 4" key="1">
    <citation type="submission" date="2024-10" db="EMBL/GenBank/DDBJ databases">
        <title>The Natural Products Discovery Center: Release of the First 8490 Sequenced Strains for Exploring Actinobacteria Biosynthetic Diversity.</title>
        <authorList>
            <person name="Kalkreuter E."/>
            <person name="Kautsar S.A."/>
            <person name="Yang D."/>
            <person name="Bader C.D."/>
            <person name="Teijaro C.N."/>
            <person name="Fluegel L."/>
            <person name="Davis C.M."/>
            <person name="Simpson J.R."/>
            <person name="Lauterbach L."/>
            <person name="Steele A.D."/>
            <person name="Gui C."/>
            <person name="Meng S."/>
            <person name="Li G."/>
            <person name="Viehrig K."/>
            <person name="Ye F."/>
            <person name="Su P."/>
            <person name="Kiefer A.F."/>
            <person name="Nichols A."/>
            <person name="Cepeda A.J."/>
            <person name="Yan W."/>
            <person name="Fan B."/>
            <person name="Jiang Y."/>
            <person name="Adhikari A."/>
            <person name="Zheng C.-J."/>
            <person name="Schuster L."/>
            <person name="Cowan T.M."/>
            <person name="Smanski M.J."/>
            <person name="Chevrette M.G."/>
            <person name="De Carvalho L.P.S."/>
            <person name="Shen B."/>
        </authorList>
    </citation>
    <scope>NUCLEOTIDE SEQUENCE [LARGE SCALE GENOMIC DNA]</scope>
    <source>
        <strain evidence="3 4">NPDC007147</strain>
    </source>
</reference>
<comment type="caution">
    <text evidence="3">The sequence shown here is derived from an EMBL/GenBank/DDBJ whole genome shotgun (WGS) entry which is preliminary data.</text>
</comment>
<dbReference type="RefSeq" id="WP_388353884.1">
    <property type="nucleotide sequence ID" value="NZ_JBIAFJ010000049.1"/>
</dbReference>
<name>A0ABW6L6A9_9ACTN</name>
<keyword evidence="4" id="KW-1185">Reference proteome</keyword>
<feature type="chain" id="PRO_5045183606" evidence="2">
    <location>
        <begin position="28"/>
        <end position="205"/>
    </location>
</feature>
<gene>
    <name evidence="3" type="ORF">ACFYNZ_33165</name>
</gene>
<feature type="compositionally biased region" description="Low complexity" evidence="1">
    <location>
        <begin position="37"/>
        <end position="48"/>
    </location>
</feature>
<feature type="compositionally biased region" description="Basic and acidic residues" evidence="1">
    <location>
        <begin position="159"/>
        <end position="175"/>
    </location>
</feature>
<protein>
    <submittedName>
        <fullName evidence="3">Uncharacterized protein</fullName>
    </submittedName>
</protein>
<evidence type="ECO:0000313" key="4">
    <source>
        <dbReference type="Proteomes" id="UP001601197"/>
    </source>
</evidence>
<feature type="compositionally biased region" description="Basic and acidic residues" evidence="1">
    <location>
        <begin position="63"/>
        <end position="74"/>
    </location>
</feature>
<feature type="region of interest" description="Disordered" evidence="1">
    <location>
        <begin position="152"/>
        <end position="175"/>
    </location>
</feature>
<sequence length="205" mass="21945">MSRSSAITAGIAAAAALTATGITYATAAPAPQAAPAVVQQAPAPAQVPMGDEGGKGNEGGGRGGERGGERGHEKKERHHRVGRIFINERSFSARPDGCITVVSGLGAKSFNIRNDSKRTVEFFRGATCDNGAPVATVGPFSEANNVRPKFKDEDENCEKDEHEKGRHHEEMEDGVKVKNGVVGSFRVIKRHHGKFDFNDFNEFDD</sequence>
<evidence type="ECO:0000256" key="1">
    <source>
        <dbReference type="SAM" id="MobiDB-lite"/>
    </source>
</evidence>
<proteinExistence type="predicted"/>
<dbReference type="EMBL" id="JBIAFJ010000049">
    <property type="protein sequence ID" value="MFE9174237.1"/>
    <property type="molecule type" value="Genomic_DNA"/>
</dbReference>
<evidence type="ECO:0000313" key="3">
    <source>
        <dbReference type="EMBL" id="MFE9174237.1"/>
    </source>
</evidence>
<organism evidence="3 4">
    <name type="scientific">Streptomyces kebangsaanensis</name>
    <dbReference type="NCBI Taxonomy" id="864058"/>
    <lineage>
        <taxon>Bacteria</taxon>
        <taxon>Bacillati</taxon>
        <taxon>Actinomycetota</taxon>
        <taxon>Actinomycetes</taxon>
        <taxon>Kitasatosporales</taxon>
        <taxon>Streptomycetaceae</taxon>
        <taxon>Streptomyces</taxon>
    </lineage>
</organism>
<dbReference type="Proteomes" id="UP001601197">
    <property type="component" value="Unassembled WGS sequence"/>
</dbReference>
<feature type="signal peptide" evidence="2">
    <location>
        <begin position="1"/>
        <end position="27"/>
    </location>
</feature>
<feature type="region of interest" description="Disordered" evidence="1">
    <location>
        <begin position="37"/>
        <end position="79"/>
    </location>
</feature>
<evidence type="ECO:0000256" key="2">
    <source>
        <dbReference type="SAM" id="SignalP"/>
    </source>
</evidence>
<keyword evidence="2" id="KW-0732">Signal</keyword>
<accession>A0ABW6L6A9</accession>